<sequence length="156" mass="17149">MPYDPKEGAQRVCDFLVEAGMLLAKSEECFSHLQLISNDADAIDCMLSTLLKLANKSDALGLQAISEFSLHIHGLLNHAQQHTALHQHALEALKDCLTLLAWQLELVDPVTGQLSLDDSEQNALIEAFAYQVGQRRFQAQAHAKPLTLVGYSGRQA</sequence>
<dbReference type="AlphaFoldDB" id="A0A1H2AQE3"/>
<name>A0A1H2AQE3_9PSED</name>
<organism evidence="1 2">
    <name type="scientific">Pseudomonas prosekii</name>
    <dbReference type="NCBI Taxonomy" id="1148509"/>
    <lineage>
        <taxon>Bacteria</taxon>
        <taxon>Pseudomonadati</taxon>
        <taxon>Pseudomonadota</taxon>
        <taxon>Gammaproteobacteria</taxon>
        <taxon>Pseudomonadales</taxon>
        <taxon>Pseudomonadaceae</taxon>
        <taxon>Pseudomonas</taxon>
    </lineage>
</organism>
<reference evidence="1 2" key="1">
    <citation type="submission" date="2016-10" db="EMBL/GenBank/DDBJ databases">
        <authorList>
            <person name="de Groot N.N."/>
        </authorList>
    </citation>
    <scope>NUCLEOTIDE SEQUENCE [LARGE SCALE GENOMIC DNA]</scope>
    <source>
        <strain evidence="1 2">LMG 26867</strain>
    </source>
</reference>
<gene>
    <name evidence="1" type="ORF">SAMN05216222_4620</name>
</gene>
<accession>A0A1H2AQE3</accession>
<proteinExistence type="predicted"/>
<dbReference type="RefSeq" id="WP_092279614.1">
    <property type="nucleotide sequence ID" value="NZ_CP196739.1"/>
</dbReference>
<evidence type="ECO:0000313" key="2">
    <source>
        <dbReference type="Proteomes" id="UP000198481"/>
    </source>
</evidence>
<dbReference type="Proteomes" id="UP000198481">
    <property type="component" value="Chromosome I"/>
</dbReference>
<dbReference type="EMBL" id="LT629762">
    <property type="protein sequence ID" value="SDT48275.1"/>
    <property type="molecule type" value="Genomic_DNA"/>
</dbReference>
<evidence type="ECO:0000313" key="1">
    <source>
        <dbReference type="EMBL" id="SDT48275.1"/>
    </source>
</evidence>
<protein>
    <submittedName>
        <fullName evidence="1">Uncharacterized protein</fullName>
    </submittedName>
</protein>